<protein>
    <submittedName>
        <fullName evidence="1">SAM-dependent methyltransferase</fullName>
        <ecNumber evidence="1">2.1.1.-</ecNumber>
    </submittedName>
</protein>
<organism evidence="1 2">
    <name type="scientific">Sphaerisporangium corydalis</name>
    <dbReference type="NCBI Taxonomy" id="1441875"/>
    <lineage>
        <taxon>Bacteria</taxon>
        <taxon>Bacillati</taxon>
        <taxon>Actinomycetota</taxon>
        <taxon>Actinomycetes</taxon>
        <taxon>Streptosporangiales</taxon>
        <taxon>Streptosporangiaceae</taxon>
        <taxon>Sphaerisporangium</taxon>
    </lineage>
</organism>
<dbReference type="EMBL" id="JBHSFN010000001">
    <property type="protein sequence ID" value="MFC4584842.1"/>
    <property type="molecule type" value="Genomic_DNA"/>
</dbReference>
<keyword evidence="1" id="KW-0489">Methyltransferase</keyword>
<dbReference type="Proteomes" id="UP001595891">
    <property type="component" value="Unassembled WGS sequence"/>
</dbReference>
<proteinExistence type="predicted"/>
<gene>
    <name evidence="1" type="ORF">ACFO8L_02065</name>
</gene>
<dbReference type="SUPFAM" id="SSF53335">
    <property type="entry name" value="S-adenosyl-L-methionine-dependent methyltransferases"/>
    <property type="match status" value="1"/>
</dbReference>
<dbReference type="PIRSF" id="PIRSF017393">
    <property type="entry name" value="MTase_SAV2177"/>
    <property type="match status" value="1"/>
</dbReference>
<keyword evidence="2" id="KW-1185">Reference proteome</keyword>
<sequence>MTEHTVPPDGIDPATPSVARMYDYYLGGKDNFAADREAAEAFMAILPGVREMARANRAFLARGVNLLARQGIRQFLDIGSGLPTQENVHQVAHRVDPEARVVYADNDPIVLVHGRALLADNPYTTVVQADMREPEALLAHPEISGALDFSRPTAVLMLSMLHFISDDALVARIVRRLRERLVPGSHLLITHAFEGDATPEAHEAGQRIYRSTSSGSLTSRGTDQLAELLEGTTLLEPGIVPVQSWRPEYEGDLTFDPTKPAILATIAQL</sequence>
<name>A0ABV9E8B4_9ACTN</name>
<comment type="caution">
    <text evidence="1">The sequence shown here is derived from an EMBL/GenBank/DDBJ whole genome shotgun (WGS) entry which is preliminary data.</text>
</comment>
<reference evidence="2" key="1">
    <citation type="journal article" date="2019" name="Int. J. Syst. Evol. Microbiol.">
        <title>The Global Catalogue of Microorganisms (GCM) 10K type strain sequencing project: providing services to taxonomists for standard genome sequencing and annotation.</title>
        <authorList>
            <consortium name="The Broad Institute Genomics Platform"/>
            <consortium name="The Broad Institute Genome Sequencing Center for Infectious Disease"/>
            <person name="Wu L."/>
            <person name="Ma J."/>
        </authorList>
    </citation>
    <scope>NUCLEOTIDE SEQUENCE [LARGE SCALE GENOMIC DNA]</scope>
    <source>
        <strain evidence="2">CCUG 49560</strain>
    </source>
</reference>
<dbReference type="RefSeq" id="WP_262847402.1">
    <property type="nucleotide sequence ID" value="NZ_JANZYP010000063.1"/>
</dbReference>
<dbReference type="GO" id="GO:0008168">
    <property type="term" value="F:methyltransferase activity"/>
    <property type="evidence" value="ECO:0007669"/>
    <property type="project" value="UniProtKB-KW"/>
</dbReference>
<dbReference type="Pfam" id="PF04672">
    <property type="entry name" value="Methyltransf_19"/>
    <property type="match status" value="1"/>
</dbReference>
<dbReference type="InterPro" id="IPR029063">
    <property type="entry name" value="SAM-dependent_MTases_sf"/>
</dbReference>
<evidence type="ECO:0000313" key="2">
    <source>
        <dbReference type="Proteomes" id="UP001595891"/>
    </source>
</evidence>
<dbReference type="EC" id="2.1.1.-" evidence="1"/>
<dbReference type="InterPro" id="IPR006764">
    <property type="entry name" value="SAM_dep_MeTrfase_SAV2177_type"/>
</dbReference>
<keyword evidence="1" id="KW-0808">Transferase</keyword>
<dbReference type="Gene3D" id="3.40.50.150">
    <property type="entry name" value="Vaccinia Virus protein VP39"/>
    <property type="match status" value="1"/>
</dbReference>
<evidence type="ECO:0000313" key="1">
    <source>
        <dbReference type="EMBL" id="MFC4584842.1"/>
    </source>
</evidence>
<accession>A0ABV9E8B4</accession>
<dbReference type="GO" id="GO:0032259">
    <property type="term" value="P:methylation"/>
    <property type="evidence" value="ECO:0007669"/>
    <property type="project" value="UniProtKB-KW"/>
</dbReference>